<evidence type="ECO:0000313" key="2">
    <source>
        <dbReference type="Proteomes" id="UP001163846"/>
    </source>
</evidence>
<protein>
    <recommendedName>
        <fullName evidence="3">F-box domain-containing protein</fullName>
    </recommendedName>
</protein>
<evidence type="ECO:0000313" key="1">
    <source>
        <dbReference type="EMBL" id="KAJ3838498.1"/>
    </source>
</evidence>
<dbReference type="EMBL" id="MU806179">
    <property type="protein sequence ID" value="KAJ3838498.1"/>
    <property type="molecule type" value="Genomic_DNA"/>
</dbReference>
<feature type="non-terminal residue" evidence="1">
    <location>
        <position position="1"/>
    </location>
</feature>
<organism evidence="1 2">
    <name type="scientific">Lentinula raphanica</name>
    <dbReference type="NCBI Taxonomy" id="153919"/>
    <lineage>
        <taxon>Eukaryota</taxon>
        <taxon>Fungi</taxon>
        <taxon>Dikarya</taxon>
        <taxon>Basidiomycota</taxon>
        <taxon>Agaricomycotina</taxon>
        <taxon>Agaricomycetes</taxon>
        <taxon>Agaricomycetidae</taxon>
        <taxon>Agaricales</taxon>
        <taxon>Marasmiineae</taxon>
        <taxon>Omphalotaceae</taxon>
        <taxon>Lentinula</taxon>
    </lineage>
</organism>
<proteinExistence type="predicted"/>
<name>A0AA38P9D6_9AGAR</name>
<gene>
    <name evidence="1" type="ORF">F5878DRAFT_681987</name>
</gene>
<dbReference type="AlphaFoldDB" id="A0AA38P9D6"/>
<evidence type="ECO:0008006" key="3">
    <source>
        <dbReference type="Google" id="ProtNLM"/>
    </source>
</evidence>
<sequence length="522" mass="59576">WTPYPLSPEEVQNIRQRRYKLLKDYRRQHAYAQTLKGQPGDTADVARKYEAAAMNCYIASHIMFWRTFPIYDLPLEILSNIIHYVVWSAPSPRVGIRWRLQLTWVSRYLRHAAISDPTLWNAIWFQDDPPFERSLAFVERSRTSPLDLRINDTPTHKLTDQEIRAVLKVLTPCLHHIRILVILLENWEPILSVLKWLSNHGKESIRPLTMERFEIHRTGNPYQWPGVVLQGTRFDPVNHSVFLYSLFGGRDVPELKSFTMNGINIDWANSPSLNNLTTLDLRRIPLILCPPLSRFRQILASSPMLAKLSLDGAGPASNPITINNHSTIDLPHLHTLVLANFAAAFPKYIVSHFTAPNVKDLTIMNFNGFDYGPFFEFMIGRFPKITLLTLTSTSCPTNVLPMMIKWLDSMPLLAYARLDDLEQDILQAFLFDPDTMEVHPDLPPALRSAPCLNILKVQAIRPDVFVNFILARKACGVPVKKTYMAQSMANKFSDGVFADISRDISSLTCMDIDASTPEEKGL</sequence>
<keyword evidence="2" id="KW-1185">Reference proteome</keyword>
<reference evidence="1" key="1">
    <citation type="submission" date="2022-08" db="EMBL/GenBank/DDBJ databases">
        <authorList>
            <consortium name="DOE Joint Genome Institute"/>
            <person name="Min B."/>
            <person name="Riley R."/>
            <person name="Sierra-Patev S."/>
            <person name="Naranjo-Ortiz M."/>
            <person name="Looney B."/>
            <person name="Konkel Z."/>
            <person name="Slot J.C."/>
            <person name="Sakamoto Y."/>
            <person name="Steenwyk J.L."/>
            <person name="Rokas A."/>
            <person name="Carro J."/>
            <person name="Camarero S."/>
            <person name="Ferreira P."/>
            <person name="Molpeceres G."/>
            <person name="Ruiz-Duenas F.J."/>
            <person name="Serrano A."/>
            <person name="Henrissat B."/>
            <person name="Drula E."/>
            <person name="Hughes K.W."/>
            <person name="Mata J.L."/>
            <person name="Ishikawa N.K."/>
            <person name="Vargas-Isla R."/>
            <person name="Ushijima S."/>
            <person name="Smith C.A."/>
            <person name="Ahrendt S."/>
            <person name="Andreopoulos W."/>
            <person name="He G."/>
            <person name="Labutti K."/>
            <person name="Lipzen A."/>
            <person name="Ng V."/>
            <person name="Sandor L."/>
            <person name="Barry K."/>
            <person name="Martinez A.T."/>
            <person name="Xiao Y."/>
            <person name="Gibbons J.G."/>
            <person name="Terashima K."/>
            <person name="Hibbett D.S."/>
            <person name="Grigoriev I.V."/>
        </authorList>
    </citation>
    <scope>NUCLEOTIDE SEQUENCE</scope>
    <source>
        <strain evidence="1">TFB9207</strain>
    </source>
</reference>
<feature type="non-terminal residue" evidence="1">
    <location>
        <position position="522"/>
    </location>
</feature>
<comment type="caution">
    <text evidence="1">The sequence shown here is derived from an EMBL/GenBank/DDBJ whole genome shotgun (WGS) entry which is preliminary data.</text>
</comment>
<dbReference type="Proteomes" id="UP001163846">
    <property type="component" value="Unassembled WGS sequence"/>
</dbReference>
<accession>A0AA38P9D6</accession>
<dbReference type="SUPFAM" id="SSF52047">
    <property type="entry name" value="RNI-like"/>
    <property type="match status" value="1"/>
</dbReference>